<organism evidence="12 13">
    <name type="scientific">Candidatus Nitrospira nitrosa</name>
    <dbReference type="NCBI Taxonomy" id="1742972"/>
    <lineage>
        <taxon>Bacteria</taxon>
        <taxon>Pseudomonadati</taxon>
        <taxon>Nitrospirota</taxon>
        <taxon>Nitrospiria</taxon>
        <taxon>Nitrospirales</taxon>
        <taxon>Nitrospiraceae</taxon>
        <taxon>Nitrospira</taxon>
    </lineage>
</organism>
<dbReference type="SUPFAM" id="SSF56317">
    <property type="entry name" value="Carbon-nitrogen hydrolase"/>
    <property type="match status" value="1"/>
</dbReference>
<feature type="binding site" evidence="7">
    <location>
        <position position="449"/>
    </location>
    <ligand>
        <name>deamido-NAD(+)</name>
        <dbReference type="ChEBI" id="CHEBI:58437"/>
        <note>ligand shared between two neighboring subunits</note>
    </ligand>
</feature>
<dbReference type="AlphaFoldDB" id="A0A0S4LI94"/>
<dbReference type="OrthoDB" id="9803818at2"/>
<dbReference type="CDD" id="cd00553">
    <property type="entry name" value="NAD_synthase"/>
    <property type="match status" value="1"/>
</dbReference>
<dbReference type="InterPro" id="IPR036526">
    <property type="entry name" value="C-N_Hydrolase_sf"/>
</dbReference>
<feature type="binding site" evidence="7">
    <location>
        <position position="187"/>
    </location>
    <ligand>
        <name>L-glutamine</name>
        <dbReference type="ChEBI" id="CHEBI:58359"/>
    </ligand>
</feature>
<dbReference type="PANTHER" id="PTHR23090">
    <property type="entry name" value="NH 3 /GLUTAMINE-DEPENDENT NAD + SYNTHETASE"/>
    <property type="match status" value="1"/>
</dbReference>
<evidence type="ECO:0000313" key="12">
    <source>
        <dbReference type="EMBL" id="CUS35716.1"/>
    </source>
</evidence>
<dbReference type="EC" id="6.3.5.1" evidence="7 8"/>
<dbReference type="STRING" id="1742972.COMA1_20417"/>
<evidence type="ECO:0000256" key="4">
    <source>
        <dbReference type="ARBA" id="ARBA00022741"/>
    </source>
</evidence>
<dbReference type="InterPro" id="IPR003694">
    <property type="entry name" value="NAD_synthase"/>
</dbReference>
<dbReference type="PROSITE" id="PS50263">
    <property type="entry name" value="CN_HYDROLASE"/>
    <property type="match status" value="1"/>
</dbReference>
<dbReference type="InterPro" id="IPR014729">
    <property type="entry name" value="Rossmann-like_a/b/a_fold"/>
</dbReference>
<keyword evidence="6 7" id="KW-0520">NAD</keyword>
<dbReference type="EMBL" id="CZQA01000008">
    <property type="protein sequence ID" value="CUS35716.1"/>
    <property type="molecule type" value="Genomic_DNA"/>
</dbReference>
<comment type="pathway">
    <text evidence="1 7 8">Cofactor biosynthesis; NAD(+) biosynthesis; NAD(+) from deamido-NAD(+) (L-Gln route): step 1/1.</text>
</comment>
<keyword evidence="13" id="KW-1185">Reference proteome</keyword>
<feature type="active site" description="For glutaminase activity" evidence="7">
    <location>
        <position position="124"/>
    </location>
</feature>
<comment type="similarity">
    <text evidence="9">Belongs to the NAD synthetase family.</text>
</comment>
<evidence type="ECO:0000256" key="9">
    <source>
        <dbReference type="RuleBase" id="RU003811"/>
    </source>
</evidence>
<dbReference type="NCBIfam" id="NF010588">
    <property type="entry name" value="PRK13981.1"/>
    <property type="match status" value="1"/>
</dbReference>
<dbReference type="UniPathway" id="UPA00253">
    <property type="reaction ID" value="UER00334"/>
</dbReference>
<dbReference type="GO" id="GO:0003952">
    <property type="term" value="F:NAD+ synthase (glutamine-hydrolyzing) activity"/>
    <property type="evidence" value="ECO:0007669"/>
    <property type="project" value="UniProtKB-UniRule"/>
</dbReference>
<dbReference type="InterPro" id="IPR022310">
    <property type="entry name" value="NAD/GMP_synthase"/>
</dbReference>
<evidence type="ECO:0000256" key="10">
    <source>
        <dbReference type="SAM" id="MobiDB-lite"/>
    </source>
</evidence>
<feature type="binding site" evidence="7">
    <location>
        <position position="193"/>
    </location>
    <ligand>
        <name>L-glutamine</name>
        <dbReference type="ChEBI" id="CHEBI:58359"/>
    </ligand>
</feature>
<feature type="binding site" evidence="7">
    <location>
        <position position="420"/>
    </location>
    <ligand>
        <name>deamido-NAD(+)</name>
        <dbReference type="ChEBI" id="CHEBI:58437"/>
        <note>ligand shared between two neighboring subunits</note>
    </ligand>
</feature>
<evidence type="ECO:0000256" key="6">
    <source>
        <dbReference type="ARBA" id="ARBA00023027"/>
    </source>
</evidence>
<feature type="domain" description="CN hydrolase" evidence="11">
    <location>
        <begin position="4"/>
        <end position="257"/>
    </location>
</feature>
<evidence type="ECO:0000256" key="5">
    <source>
        <dbReference type="ARBA" id="ARBA00022840"/>
    </source>
</evidence>
<dbReference type="GO" id="GO:0005524">
    <property type="term" value="F:ATP binding"/>
    <property type="evidence" value="ECO:0007669"/>
    <property type="project" value="UniProtKB-UniRule"/>
</dbReference>
<dbReference type="PIRSF" id="PIRSF006630">
    <property type="entry name" value="NADS_GAT"/>
    <property type="match status" value="1"/>
</dbReference>
<dbReference type="GO" id="GO:0004359">
    <property type="term" value="F:glutaminase activity"/>
    <property type="evidence" value="ECO:0007669"/>
    <property type="project" value="InterPro"/>
</dbReference>
<feature type="active site" description="Proton acceptor; for glutaminase activity" evidence="7">
    <location>
        <position position="44"/>
    </location>
</feature>
<keyword evidence="5 7" id="KW-0067">ATP-binding</keyword>
<comment type="similarity">
    <text evidence="2 7 8">In the C-terminal section; belongs to the NAD synthetase family.</text>
</comment>
<dbReference type="CDD" id="cd07570">
    <property type="entry name" value="GAT_Gln-NAD-synth"/>
    <property type="match status" value="1"/>
</dbReference>
<protein>
    <recommendedName>
        <fullName evidence="7 8">Glutamine-dependent NAD(+) synthetase</fullName>
        <ecNumber evidence="7 8">6.3.5.1</ecNumber>
    </recommendedName>
    <alternativeName>
        <fullName evidence="7 8">NAD(+) synthase [glutamine-hydrolyzing]</fullName>
    </alternativeName>
</protein>
<name>A0A0S4LI94_9BACT</name>
<evidence type="ECO:0000256" key="7">
    <source>
        <dbReference type="HAMAP-Rule" id="MF_02090"/>
    </source>
</evidence>
<feature type="region of interest" description="Disordered" evidence="10">
    <location>
        <begin position="490"/>
        <end position="516"/>
    </location>
</feature>
<comment type="caution">
    <text evidence="7">Lacks conserved residue(s) required for the propagation of feature annotation.</text>
</comment>
<comment type="catalytic activity">
    <reaction evidence="7 8">
        <text>deamido-NAD(+) + L-glutamine + ATP + H2O = L-glutamate + AMP + diphosphate + NAD(+) + H(+)</text>
        <dbReference type="Rhea" id="RHEA:24384"/>
        <dbReference type="ChEBI" id="CHEBI:15377"/>
        <dbReference type="ChEBI" id="CHEBI:15378"/>
        <dbReference type="ChEBI" id="CHEBI:29985"/>
        <dbReference type="ChEBI" id="CHEBI:30616"/>
        <dbReference type="ChEBI" id="CHEBI:33019"/>
        <dbReference type="ChEBI" id="CHEBI:57540"/>
        <dbReference type="ChEBI" id="CHEBI:58359"/>
        <dbReference type="ChEBI" id="CHEBI:58437"/>
        <dbReference type="ChEBI" id="CHEBI:456215"/>
        <dbReference type="EC" id="6.3.5.1"/>
    </reaction>
</comment>
<evidence type="ECO:0000256" key="2">
    <source>
        <dbReference type="ARBA" id="ARBA00007145"/>
    </source>
</evidence>
<evidence type="ECO:0000313" key="13">
    <source>
        <dbReference type="Proteomes" id="UP000199032"/>
    </source>
</evidence>
<feature type="binding site" evidence="7">
    <location>
        <begin position="337"/>
        <end position="344"/>
    </location>
    <ligand>
        <name>ATP</name>
        <dbReference type="ChEBI" id="CHEBI:30616"/>
    </ligand>
</feature>
<reference evidence="12 13" key="1">
    <citation type="submission" date="2015-10" db="EMBL/GenBank/DDBJ databases">
        <authorList>
            <person name="Gilbert D.G."/>
        </authorList>
    </citation>
    <scope>NUCLEOTIDE SEQUENCE [LARGE SCALE GENOMIC DNA]</scope>
    <source>
        <strain evidence="12">COMA1</strain>
    </source>
</reference>
<comment type="function">
    <text evidence="7">Catalyzes the ATP-dependent amidation of deamido-NAD to form NAD. Uses L-glutamine as a nitrogen source.</text>
</comment>
<dbReference type="FunFam" id="3.40.50.620:FF:000106">
    <property type="entry name" value="Glutamine-dependent NAD(+) synthetase"/>
    <property type="match status" value="1"/>
</dbReference>
<dbReference type="GO" id="GO:0009435">
    <property type="term" value="P:NAD+ biosynthetic process"/>
    <property type="evidence" value="ECO:0007669"/>
    <property type="project" value="UniProtKB-UniRule"/>
</dbReference>
<gene>
    <name evidence="7 12" type="primary">nadE</name>
    <name evidence="12" type="ORF">COMA1_20417</name>
</gene>
<dbReference type="Proteomes" id="UP000199032">
    <property type="component" value="Unassembled WGS sequence"/>
</dbReference>
<dbReference type="Pfam" id="PF00795">
    <property type="entry name" value="CN_hydrolase"/>
    <property type="match status" value="1"/>
</dbReference>
<dbReference type="Gene3D" id="3.60.110.10">
    <property type="entry name" value="Carbon-nitrogen hydrolase"/>
    <property type="match status" value="1"/>
</dbReference>
<dbReference type="InterPro" id="IPR014445">
    <property type="entry name" value="Gln-dep_NAD_synthase"/>
</dbReference>
<keyword evidence="4 7" id="KW-0547">Nucleotide-binding</keyword>
<dbReference type="RefSeq" id="WP_090748152.1">
    <property type="nucleotide sequence ID" value="NZ_CZQA01000008.1"/>
</dbReference>
<proteinExistence type="inferred from homology"/>
<feature type="binding site" evidence="7">
    <location>
        <position position="444"/>
    </location>
    <ligand>
        <name>ATP</name>
        <dbReference type="ChEBI" id="CHEBI:30616"/>
    </ligand>
</feature>
<dbReference type="SUPFAM" id="SSF52402">
    <property type="entry name" value="Adenine nucleotide alpha hydrolases-like"/>
    <property type="match status" value="1"/>
</dbReference>
<feature type="active site" description="Nucleophile; for glutaminase activity" evidence="7">
    <location>
        <position position="160"/>
    </location>
</feature>
<dbReference type="Gene3D" id="3.40.50.620">
    <property type="entry name" value="HUPs"/>
    <property type="match status" value="1"/>
</dbReference>
<sequence length="591" mass="64565">MKTLRIAMAQMNPTVGDLNGNVRRILSWVREAKKVKADLVVFPELAITGCHPEDLLLKPWFVSENRRALQEIIPACRGLVAIVGYVGQDVKRNSRSSSSGAGGPVLYNAAALIADRRLLGSYHKQSLVNQGIFDESRYFQPGQRLPLLRVHGALIGLTLCEDLERSNGLIRRQAEGGAEVIVNINASPFHRGKNRSREQFLAARARENSVIVTYTNMVGGQDELVFDGGSVIIDRAGGVLARGAAFQEELVVADVSVGAVPPGRQARTQRRKARVAETLGADFDRYSVKMPTVQKTRPPITSVVTEPVEEVEAIYRALVLAVKDYVKKNGFARVTLGLSGGVDSALTAVVAVDAIGADRVRGVFLPSPYTSRESEADVVELVRHLGIDLSVISITPTFESYRRALTSTFGDRPVDTTEENLQARIRGTMLMAMSNKFGDLVLTTGNKSELSVGYATLYGDMAGGFAVIKDVPKTMVYALATFRNGLGSSPVIPQRTLDRPPSAELRPDQKDEDSLPPYSVLDLILQAYVEEDRSPDEIIKAGFDPATVARVVTMVDRSEFKRHQAPIGAKITPRALGKDRRMPITNGYRRL</sequence>
<dbReference type="GO" id="GO:0008795">
    <property type="term" value="F:NAD+ synthase activity"/>
    <property type="evidence" value="ECO:0007669"/>
    <property type="project" value="UniProtKB-UniRule"/>
</dbReference>
<dbReference type="InterPro" id="IPR003010">
    <property type="entry name" value="C-N_Hydrolase"/>
</dbReference>
<evidence type="ECO:0000259" key="11">
    <source>
        <dbReference type="PROSITE" id="PS50263"/>
    </source>
</evidence>
<evidence type="ECO:0000256" key="8">
    <source>
        <dbReference type="PIRNR" id="PIRNR006630"/>
    </source>
</evidence>
<evidence type="ECO:0000256" key="1">
    <source>
        <dbReference type="ARBA" id="ARBA00005188"/>
    </source>
</evidence>
<dbReference type="PANTHER" id="PTHR23090:SF9">
    <property type="entry name" value="GLUTAMINE-DEPENDENT NAD(+) SYNTHETASE"/>
    <property type="match status" value="1"/>
</dbReference>
<evidence type="ECO:0000256" key="3">
    <source>
        <dbReference type="ARBA" id="ARBA00022598"/>
    </source>
</evidence>
<dbReference type="NCBIfam" id="TIGR00552">
    <property type="entry name" value="nadE"/>
    <property type="match status" value="1"/>
</dbReference>
<accession>A0A0S4LI94</accession>
<dbReference type="HAMAP" id="MF_02090">
    <property type="entry name" value="NadE_glutamine_dep"/>
    <property type="match status" value="1"/>
</dbReference>
<dbReference type="Pfam" id="PF02540">
    <property type="entry name" value="NAD_synthase"/>
    <property type="match status" value="1"/>
</dbReference>
<feature type="binding site" evidence="7">
    <location>
        <position position="561"/>
    </location>
    <ligand>
        <name>deamido-NAD(+)</name>
        <dbReference type="ChEBI" id="CHEBI:58437"/>
        <note>ligand shared between two neighboring subunits</note>
    </ligand>
</feature>
<dbReference type="GO" id="GO:0005737">
    <property type="term" value="C:cytoplasm"/>
    <property type="evidence" value="ECO:0007669"/>
    <property type="project" value="InterPro"/>
</dbReference>
<keyword evidence="3 7" id="KW-0436">Ligase</keyword>